<dbReference type="GO" id="GO:0008168">
    <property type="term" value="F:methyltransferase activity"/>
    <property type="evidence" value="ECO:0007669"/>
    <property type="project" value="InterPro"/>
</dbReference>
<dbReference type="KEGG" id="soy:115886004"/>
<dbReference type="InterPro" id="IPR029063">
    <property type="entry name" value="SAM-dependent_MTases_sf"/>
</dbReference>
<proteinExistence type="inferred from homology"/>
<dbReference type="GeneID" id="115886004"/>
<dbReference type="AlphaFoldDB" id="A0A6J2YCI3"/>
<protein>
    <submittedName>
        <fullName evidence="3">Methyltransferase-like protein 4</fullName>
    </submittedName>
</protein>
<dbReference type="CTD" id="64863"/>
<evidence type="ECO:0000313" key="2">
    <source>
        <dbReference type="Proteomes" id="UP000504635"/>
    </source>
</evidence>
<dbReference type="RefSeq" id="XP_030760889.1">
    <property type="nucleotide sequence ID" value="XM_030905029.1"/>
</dbReference>
<dbReference type="InParanoid" id="A0A6J2YCI3"/>
<dbReference type="Pfam" id="PF05063">
    <property type="entry name" value="MT-A70"/>
    <property type="match status" value="1"/>
</dbReference>
<dbReference type="FunCoup" id="A0A6J2YCI3">
    <property type="interactions" value="11"/>
</dbReference>
<evidence type="ECO:0000313" key="3">
    <source>
        <dbReference type="RefSeq" id="XP_030760889.1"/>
    </source>
</evidence>
<organism evidence="2 3">
    <name type="scientific">Sitophilus oryzae</name>
    <name type="common">Rice weevil</name>
    <name type="synonym">Curculio oryzae</name>
    <dbReference type="NCBI Taxonomy" id="7048"/>
    <lineage>
        <taxon>Eukaryota</taxon>
        <taxon>Metazoa</taxon>
        <taxon>Ecdysozoa</taxon>
        <taxon>Arthropoda</taxon>
        <taxon>Hexapoda</taxon>
        <taxon>Insecta</taxon>
        <taxon>Pterygota</taxon>
        <taxon>Neoptera</taxon>
        <taxon>Endopterygota</taxon>
        <taxon>Coleoptera</taxon>
        <taxon>Polyphaga</taxon>
        <taxon>Cucujiformia</taxon>
        <taxon>Curculionidae</taxon>
        <taxon>Dryophthorinae</taxon>
        <taxon>Sitophilus</taxon>
    </lineage>
</organism>
<dbReference type="OrthoDB" id="61116at2759"/>
<dbReference type="PROSITE" id="PS00092">
    <property type="entry name" value="N6_MTASE"/>
    <property type="match status" value="1"/>
</dbReference>
<dbReference type="GO" id="GO:0003676">
    <property type="term" value="F:nucleic acid binding"/>
    <property type="evidence" value="ECO:0007669"/>
    <property type="project" value="InterPro"/>
</dbReference>
<dbReference type="GO" id="GO:0005634">
    <property type="term" value="C:nucleus"/>
    <property type="evidence" value="ECO:0007669"/>
    <property type="project" value="TreeGrafter"/>
</dbReference>
<evidence type="ECO:0000256" key="1">
    <source>
        <dbReference type="PROSITE-ProRule" id="PRU00489"/>
    </source>
</evidence>
<accession>A0A6J2YCI3</accession>
<comment type="similarity">
    <text evidence="1">Belongs to the MT-A70-like family.</text>
</comment>
<dbReference type="PANTHER" id="PTHR12829">
    <property type="entry name" value="N6-ADENOSINE-METHYLTRANSFERASE"/>
    <property type="match status" value="1"/>
</dbReference>
<name>A0A6J2YCI3_SITOR</name>
<dbReference type="SUPFAM" id="SSF53335">
    <property type="entry name" value="S-adenosyl-L-methionine-dependent methyltransferases"/>
    <property type="match status" value="1"/>
</dbReference>
<dbReference type="PANTHER" id="PTHR12829:SF4">
    <property type="entry name" value="N(6)-ADENINE-SPECIFIC METHYLTRANSFERASE METTL4"/>
    <property type="match status" value="1"/>
</dbReference>
<dbReference type="Proteomes" id="UP000504635">
    <property type="component" value="Unplaced"/>
</dbReference>
<dbReference type="InterPro" id="IPR002052">
    <property type="entry name" value="DNA_methylase_N6_adenine_CS"/>
</dbReference>
<dbReference type="PROSITE" id="PS51143">
    <property type="entry name" value="MT_A70"/>
    <property type="match status" value="1"/>
</dbReference>
<dbReference type="InterPro" id="IPR007757">
    <property type="entry name" value="MT-A70-like"/>
</dbReference>
<reference evidence="3" key="1">
    <citation type="submission" date="2025-08" db="UniProtKB">
        <authorList>
            <consortium name="RefSeq"/>
        </authorList>
    </citation>
    <scope>IDENTIFICATION</scope>
    <source>
        <tissue evidence="3">Gonads</tissue>
    </source>
</reference>
<dbReference type="GO" id="GO:0032259">
    <property type="term" value="P:methylation"/>
    <property type="evidence" value="ECO:0007669"/>
    <property type="project" value="InterPro"/>
</dbReference>
<sequence length="357" mass="41795">MALKIENEDGFLIDTKTYFNSILPKNGCVSGINENLFKIFTPYSTKNISKRKKSLKKQDNETKQNENESIYCDFKSEVQTVKEKYLKFTSYLRKRGFFQEREAVQIKNILALETAEKVYFESGKNIIKDTTGCNYGPATVQTLDSSKFLFPENCKFYSKDISNIETHLKDTKFDVILLDPPWWNKYIRRKRKKSSEAYNMMYNTDLETIPIENLLKDDGLVVVWCTNSLQHLNYLTENIFQKWGVKYVSKWYWVKVTMSGEPVCKFSEPPGKQPFEQIIFACKNPEKNPIPESGKLLISIPSAIHSHKPPLIDVIRPYMQENATCLEIFARYLLPEWTSYGNEVLRFQHESLYDFKQ</sequence>
<gene>
    <name evidence="3" type="primary">LOC115886004</name>
</gene>
<dbReference type="Gene3D" id="3.40.50.150">
    <property type="entry name" value="Vaccinia Virus protein VP39"/>
    <property type="match status" value="1"/>
</dbReference>
<keyword evidence="2" id="KW-1185">Reference proteome</keyword>